<keyword evidence="4 8" id="KW-0812">Transmembrane</keyword>
<evidence type="ECO:0000256" key="3">
    <source>
        <dbReference type="ARBA" id="ARBA00022670"/>
    </source>
</evidence>
<feature type="transmembrane region" description="Helical" evidence="8">
    <location>
        <begin position="261"/>
        <end position="281"/>
    </location>
</feature>
<dbReference type="NCBIfam" id="TIGR04178">
    <property type="entry name" value="exo_archaeo"/>
    <property type="match status" value="1"/>
</dbReference>
<feature type="transmembrane region" description="Helical" evidence="8">
    <location>
        <begin position="95"/>
        <end position="117"/>
    </location>
</feature>
<comment type="caution">
    <text evidence="9">The sequence shown here is derived from an EMBL/GenBank/DDBJ whole genome shotgun (WGS) entry which is preliminary data.</text>
</comment>
<feature type="transmembrane region" description="Helical" evidence="8">
    <location>
        <begin position="37"/>
        <end position="56"/>
    </location>
</feature>
<protein>
    <submittedName>
        <fullName evidence="9">Archaeosortase/exosortase family protein</fullName>
    </submittedName>
</protein>
<name>A0ABV5AF74_9BACL</name>
<feature type="transmembrane region" description="Helical" evidence="8">
    <location>
        <begin position="184"/>
        <end position="210"/>
    </location>
</feature>
<evidence type="ECO:0000256" key="1">
    <source>
        <dbReference type="ARBA" id="ARBA00004651"/>
    </source>
</evidence>
<organism evidence="9 10">
    <name type="scientific">Alicyclobacillus fastidiosus</name>
    <dbReference type="NCBI Taxonomy" id="392011"/>
    <lineage>
        <taxon>Bacteria</taxon>
        <taxon>Bacillati</taxon>
        <taxon>Bacillota</taxon>
        <taxon>Bacilli</taxon>
        <taxon>Bacillales</taxon>
        <taxon>Alicyclobacillaceae</taxon>
        <taxon>Alicyclobacillus</taxon>
    </lineage>
</organism>
<gene>
    <name evidence="9" type="ORF">KKP3000_004422</name>
</gene>
<dbReference type="Pfam" id="PF09721">
    <property type="entry name" value="Exosortase_EpsH"/>
    <property type="match status" value="1"/>
</dbReference>
<keyword evidence="10" id="KW-1185">Reference proteome</keyword>
<keyword evidence="2" id="KW-1003">Cell membrane</keyword>
<feature type="transmembrane region" description="Helical" evidence="8">
    <location>
        <begin position="302"/>
        <end position="321"/>
    </location>
</feature>
<evidence type="ECO:0000313" key="10">
    <source>
        <dbReference type="Proteomes" id="UP001579974"/>
    </source>
</evidence>
<accession>A0ABV5AF74</accession>
<evidence type="ECO:0000256" key="6">
    <source>
        <dbReference type="ARBA" id="ARBA00022989"/>
    </source>
</evidence>
<reference evidence="9 10" key="1">
    <citation type="journal article" date="2024" name="Int. J. Mol. Sci.">
        <title>Exploration of Alicyclobacillus spp. Genome in Search of Antibiotic Resistance.</title>
        <authorList>
            <person name="Bucka-Kolendo J."/>
            <person name="Kiousi D.E."/>
            <person name="Dekowska A."/>
            <person name="Mikolajczuk-Szczyrba A."/>
            <person name="Karadedos D.M."/>
            <person name="Michael P."/>
            <person name="Galanis A."/>
            <person name="Sokolowska B."/>
        </authorList>
    </citation>
    <scope>NUCLEOTIDE SEQUENCE [LARGE SCALE GENOMIC DNA]</scope>
    <source>
        <strain evidence="9 10">KKP 3000</strain>
    </source>
</reference>
<proteinExistence type="predicted"/>
<feature type="transmembrane region" description="Helical" evidence="8">
    <location>
        <begin position="222"/>
        <end position="249"/>
    </location>
</feature>
<dbReference type="InterPro" id="IPR026392">
    <property type="entry name" value="Exo/Archaeosortase_dom"/>
</dbReference>
<keyword evidence="7 8" id="KW-0472">Membrane</keyword>
<evidence type="ECO:0000256" key="8">
    <source>
        <dbReference type="SAM" id="Phobius"/>
    </source>
</evidence>
<keyword evidence="6 8" id="KW-1133">Transmembrane helix</keyword>
<evidence type="ECO:0000256" key="4">
    <source>
        <dbReference type="ARBA" id="ARBA00022692"/>
    </source>
</evidence>
<evidence type="ECO:0000313" key="9">
    <source>
        <dbReference type="EMBL" id="MFB5190926.1"/>
    </source>
</evidence>
<keyword evidence="3" id="KW-0645">Protease</keyword>
<dbReference type="InterPro" id="IPR019127">
    <property type="entry name" value="Exosortase"/>
</dbReference>
<feature type="transmembrane region" description="Helical" evidence="8">
    <location>
        <begin position="7"/>
        <end position="25"/>
    </location>
</feature>
<evidence type="ECO:0000256" key="5">
    <source>
        <dbReference type="ARBA" id="ARBA00022801"/>
    </source>
</evidence>
<evidence type="ECO:0000256" key="2">
    <source>
        <dbReference type="ARBA" id="ARBA00022475"/>
    </source>
</evidence>
<keyword evidence="5" id="KW-0378">Hydrolase</keyword>
<feature type="transmembrane region" description="Helical" evidence="8">
    <location>
        <begin position="68"/>
        <end position="89"/>
    </location>
</feature>
<dbReference type="Proteomes" id="UP001579974">
    <property type="component" value="Unassembled WGS sequence"/>
</dbReference>
<sequence length="504" mass="56311">MLSLRTRWFVAWVCLTCIPFFPVYWPQIGKLLSDTPDAYLCFVPVLAMVWMIRGMRQATTDYPNDSELNFILGVTLSFIALFLAVWGLTHYPLTFYGEGIVLALWPIWGLTVSWFIFGVGSSRWVWRPLLFLYLDVPSLYNVISIRVSSGLSALTNSFIANLTNFVHWIHWQGTSGSVLYRSDWIPVSITTACTGADSVMAVLIVLIFLLSTRTGSLLRKASWVLIGLVLAVFMNCIRVLTLVSVLHVWGSSQVFDDVHALLGVFLFVIMAAVLVKAGEFLGLEPQGSKAYSDLRTPGKISVSLTTVVSLMLLVTVFLGRYDNQANVWTTFSTRTDIANGAYPDIAGYYMVSLGSFDDSSILGEGTHSYSMAYSNQAGQYYRVESWNAPSGWRLEDYSVNDCLTFHGDEILSGARLNLPHAIQAHFYLVALPPMQRGAGEDIYGVVTIMFQDNDRVVNGTPTYERVEISSPMRRNVPKSELRYTSIDRADLIEFSSTLINNLLV</sequence>
<comment type="subcellular location">
    <subcellularLocation>
        <location evidence="1">Cell membrane</location>
        <topology evidence="1">Multi-pass membrane protein</topology>
    </subcellularLocation>
</comment>
<evidence type="ECO:0000256" key="7">
    <source>
        <dbReference type="ARBA" id="ARBA00023136"/>
    </source>
</evidence>
<dbReference type="EMBL" id="JBDXSU010000008">
    <property type="protein sequence ID" value="MFB5190926.1"/>
    <property type="molecule type" value="Genomic_DNA"/>
</dbReference>